<dbReference type="PROSITE" id="PS00198">
    <property type="entry name" value="4FE4S_FER_1"/>
    <property type="match status" value="1"/>
</dbReference>
<comment type="caution">
    <text evidence="10">The sequence shown here is derived from an EMBL/GenBank/DDBJ whole genome shotgun (WGS) entry which is preliminary data.</text>
</comment>
<dbReference type="GO" id="GO:0046872">
    <property type="term" value="F:metal ion binding"/>
    <property type="evidence" value="ECO:0007669"/>
    <property type="project" value="UniProtKB-KW"/>
</dbReference>
<evidence type="ECO:0000256" key="1">
    <source>
        <dbReference type="ARBA" id="ARBA00022485"/>
    </source>
</evidence>
<dbReference type="OrthoDB" id="9784571at2"/>
<keyword evidence="8" id="KW-0411">Iron-sulfur</keyword>
<evidence type="ECO:0000256" key="8">
    <source>
        <dbReference type="ARBA" id="ARBA00023014"/>
    </source>
</evidence>
<protein>
    <submittedName>
        <fullName evidence="10">tRNA epoxyqueuosine(34) reductase QueG</fullName>
        <ecNumber evidence="10">1.17.99.6</ecNumber>
    </submittedName>
</protein>
<evidence type="ECO:0000256" key="5">
    <source>
        <dbReference type="ARBA" id="ARBA00022785"/>
    </source>
</evidence>
<proteinExistence type="predicted"/>
<evidence type="ECO:0000256" key="2">
    <source>
        <dbReference type="ARBA" id="ARBA00022490"/>
    </source>
</evidence>
<dbReference type="AlphaFoldDB" id="A0A4R9FR32"/>
<keyword evidence="6 10" id="KW-0560">Oxidoreductase</keyword>
<keyword evidence="5" id="KW-0671">Queuosine biosynthesis</keyword>
<evidence type="ECO:0000259" key="9">
    <source>
        <dbReference type="PROSITE" id="PS51379"/>
    </source>
</evidence>
<dbReference type="EMBL" id="RQEP01000018">
    <property type="protein sequence ID" value="TGK00630.1"/>
    <property type="molecule type" value="Genomic_DNA"/>
</dbReference>
<dbReference type="InterPro" id="IPR004453">
    <property type="entry name" value="QueG"/>
</dbReference>
<dbReference type="RefSeq" id="WP_135588238.1">
    <property type="nucleotide sequence ID" value="NZ_RQEP01000018.1"/>
</dbReference>
<feature type="domain" description="4Fe-4S ferredoxin-type" evidence="9">
    <location>
        <begin position="179"/>
        <end position="208"/>
    </location>
</feature>
<dbReference type="GO" id="GO:0052693">
    <property type="term" value="F:epoxyqueuosine reductase activity"/>
    <property type="evidence" value="ECO:0007669"/>
    <property type="project" value="UniProtKB-EC"/>
</dbReference>
<keyword evidence="4" id="KW-0479">Metal-binding</keyword>
<reference evidence="10" key="1">
    <citation type="journal article" date="2019" name="PLoS Negl. Trop. Dis.">
        <title>Revisiting the worldwide diversity of Leptospira species in the environment.</title>
        <authorList>
            <person name="Vincent A.T."/>
            <person name="Schiettekatte O."/>
            <person name="Bourhy P."/>
            <person name="Veyrier F.J."/>
            <person name="Picardeau M."/>
        </authorList>
    </citation>
    <scope>NUCLEOTIDE SEQUENCE [LARGE SCALE GENOMIC DNA]</scope>
    <source>
        <strain evidence="10">SSS9</strain>
    </source>
</reference>
<evidence type="ECO:0000313" key="11">
    <source>
        <dbReference type="Proteomes" id="UP000297453"/>
    </source>
</evidence>
<organism evidence="10 11">
    <name type="scientific">Leptospira semungkisensis</name>
    <dbReference type="NCBI Taxonomy" id="2484985"/>
    <lineage>
        <taxon>Bacteria</taxon>
        <taxon>Pseudomonadati</taxon>
        <taxon>Spirochaetota</taxon>
        <taxon>Spirochaetia</taxon>
        <taxon>Leptospirales</taxon>
        <taxon>Leptospiraceae</taxon>
        <taxon>Leptospira</taxon>
    </lineage>
</organism>
<dbReference type="Pfam" id="PF13484">
    <property type="entry name" value="Fer4_16"/>
    <property type="match status" value="1"/>
</dbReference>
<accession>A0A4R9FR32</accession>
<evidence type="ECO:0000256" key="6">
    <source>
        <dbReference type="ARBA" id="ARBA00023002"/>
    </source>
</evidence>
<dbReference type="GO" id="GO:0051539">
    <property type="term" value="F:4 iron, 4 sulfur cluster binding"/>
    <property type="evidence" value="ECO:0007669"/>
    <property type="project" value="UniProtKB-KW"/>
</dbReference>
<dbReference type="NCBIfam" id="TIGR00276">
    <property type="entry name" value="tRNA epoxyqueuosine(34) reductase QueG"/>
    <property type="match status" value="1"/>
</dbReference>
<dbReference type="Gene3D" id="3.30.70.20">
    <property type="match status" value="1"/>
</dbReference>
<evidence type="ECO:0000313" key="10">
    <source>
        <dbReference type="EMBL" id="TGK00630.1"/>
    </source>
</evidence>
<name>A0A4R9FR32_9LEPT</name>
<dbReference type="InterPro" id="IPR017900">
    <property type="entry name" value="4Fe4S_Fe_S_CS"/>
</dbReference>
<evidence type="ECO:0000256" key="7">
    <source>
        <dbReference type="ARBA" id="ARBA00023004"/>
    </source>
</evidence>
<gene>
    <name evidence="10" type="primary">queG</name>
    <name evidence="10" type="ORF">EHO59_11810</name>
</gene>
<keyword evidence="1" id="KW-0004">4Fe-4S</keyword>
<dbReference type="InterPro" id="IPR013542">
    <property type="entry name" value="QueG_DUF1730"/>
</dbReference>
<dbReference type="Proteomes" id="UP000297453">
    <property type="component" value="Unassembled WGS sequence"/>
</dbReference>
<dbReference type="PANTHER" id="PTHR30002:SF4">
    <property type="entry name" value="EPOXYQUEUOSINE REDUCTASE"/>
    <property type="match status" value="1"/>
</dbReference>
<sequence>MVLESKELLSDLRNIASANGFQLFGVAKAFVPKSDQENILHWVQEGRHGKMDWFPKNMNLRLELEGLGFKPESVIALGALYNDPEYDALNLPYRFSRYAMGEDYHSVLRKKAADLLDFLRKNYPNQKFRQGVDSLPVPEKILAREAGLGWIGKNTNLIHEEYGSFFFISLIFTDLPLQYAASIAKDRCGTCRACIDSCPTGALEPYRIDARKCISYKTIEDRSETVDSLHGWVYGCDICQEICPWNQVKARKKGWKTEIEEFKIRDLFKKDKLSTLEEKEFKASFKDSAVSRISYKQMKRNLSSVTGLKPESPDNL</sequence>
<dbReference type="EC" id="1.17.99.6" evidence="10"/>
<keyword evidence="11" id="KW-1185">Reference proteome</keyword>
<keyword evidence="7" id="KW-0408">Iron</keyword>
<dbReference type="PROSITE" id="PS51379">
    <property type="entry name" value="4FE4S_FER_2"/>
    <property type="match status" value="1"/>
</dbReference>
<dbReference type="InterPro" id="IPR017896">
    <property type="entry name" value="4Fe4S_Fe-S-bd"/>
</dbReference>
<keyword evidence="3" id="KW-0819">tRNA processing</keyword>
<dbReference type="SUPFAM" id="SSF54862">
    <property type="entry name" value="4Fe-4S ferredoxins"/>
    <property type="match status" value="1"/>
</dbReference>
<dbReference type="Pfam" id="PF08331">
    <property type="entry name" value="QueG_DUF1730"/>
    <property type="match status" value="1"/>
</dbReference>
<dbReference type="PANTHER" id="PTHR30002">
    <property type="entry name" value="EPOXYQUEUOSINE REDUCTASE"/>
    <property type="match status" value="1"/>
</dbReference>
<evidence type="ECO:0000256" key="3">
    <source>
        <dbReference type="ARBA" id="ARBA00022694"/>
    </source>
</evidence>
<evidence type="ECO:0000256" key="4">
    <source>
        <dbReference type="ARBA" id="ARBA00022723"/>
    </source>
</evidence>
<keyword evidence="2" id="KW-0963">Cytoplasm</keyword>
<dbReference type="GO" id="GO:0008616">
    <property type="term" value="P:tRNA queuosine(34) biosynthetic process"/>
    <property type="evidence" value="ECO:0007669"/>
    <property type="project" value="UniProtKB-KW"/>
</dbReference>